<dbReference type="Proteomes" id="UP000638313">
    <property type="component" value="Unassembled WGS sequence"/>
</dbReference>
<dbReference type="SMR" id="A0A919B936"/>
<comment type="caution">
    <text evidence="3">The sequence shown here is derived from an EMBL/GenBank/DDBJ whole genome shotgun (WGS) entry which is preliminary data.</text>
</comment>
<reference evidence="3" key="1">
    <citation type="journal article" date="2014" name="Int. J. Syst. Evol. Microbiol.">
        <title>Complete genome sequence of Corynebacterium casei LMG S-19264T (=DSM 44701T), isolated from a smear-ripened cheese.</title>
        <authorList>
            <consortium name="US DOE Joint Genome Institute (JGI-PGF)"/>
            <person name="Walter F."/>
            <person name="Albersmeier A."/>
            <person name="Kalinowski J."/>
            <person name="Ruckert C."/>
        </authorList>
    </citation>
    <scope>NUCLEOTIDE SEQUENCE</scope>
    <source>
        <strain evidence="3">JCM 4059</strain>
    </source>
</reference>
<evidence type="ECO:0000256" key="1">
    <source>
        <dbReference type="ARBA" id="ARBA00023239"/>
    </source>
</evidence>
<dbReference type="PANTHER" id="PTHR35201">
    <property type="entry name" value="TERPENE SYNTHASE"/>
    <property type="match status" value="1"/>
</dbReference>
<keyword evidence="4" id="KW-1185">Reference proteome</keyword>
<protein>
    <recommendedName>
        <fullName evidence="2">Terpene synthase</fullName>
        <ecNumber evidence="2">4.2.3.-</ecNumber>
    </recommendedName>
</protein>
<dbReference type="EC" id="4.2.3.-" evidence="2"/>
<reference evidence="3" key="2">
    <citation type="submission" date="2020-09" db="EMBL/GenBank/DDBJ databases">
        <authorList>
            <person name="Sun Q."/>
            <person name="Ohkuma M."/>
        </authorList>
    </citation>
    <scope>NUCLEOTIDE SEQUENCE</scope>
    <source>
        <strain evidence="3">JCM 4059</strain>
    </source>
</reference>
<comment type="similarity">
    <text evidence="2">Belongs to the terpene synthase family.</text>
</comment>
<gene>
    <name evidence="3" type="ORF">GCM10010218_53410</name>
</gene>
<dbReference type="GO" id="GO:0046872">
    <property type="term" value="F:metal ion binding"/>
    <property type="evidence" value="ECO:0007669"/>
    <property type="project" value="UniProtKB-KW"/>
</dbReference>
<dbReference type="Gene3D" id="1.10.600.10">
    <property type="entry name" value="Farnesyl Diphosphate Synthase"/>
    <property type="match status" value="2"/>
</dbReference>
<keyword evidence="2" id="KW-0460">Magnesium</keyword>
<sequence>MANPFELPRFYTPHPARLNPHTESARRHAKAWARGMGMIEGSGVWDEDDYDTHDYALLCAYTHPDASAAELGLITDWYVWVFFFDDDFLVRFKRTGDMEGARAYLDRLPAFMPLAGEPAAPEPANQVEAGLKDLWERTVPTMSDAWRERFRESTWHLLQESLWELSNINDGRVANPVEYIEMRRKVGGAPWSANLVEHAAGAEVPAVVAAGRPLRVLRDTFADSVHLRNDLFSYERETRKEGELANAVLVLEHFLGCDTQQAADTVGDLLTARLQQFEHTALTEVPQLLLEHGLGPDAYAAVFAYVKGLQDWQAGGHEWHLRSSRYMKPTTAGASPAANALLGGPLGLGTSAARVVPSIVAALPARLRAHTFVPFQQVAELPPPAVRMPYWLRLNPHLAATRRNTVAWSHRMGYLTPAPGDPLAGFWTEEKLRDYDFGLCAAGLHPDGTAEELDLATDWLTWGTYGDDTYPAFFGHSPGLADARACHERLLACMPLHGGAPAVTPANPLERGLADLWARTAAPMVPEARNGLRQAVVAMLESWLWELANQQQHRIPEPVDYIEMRRRTFGSDFTMTLCRLRHGHTLLPEVLGSRPVKAMEAAASDWATLLNDVYSYRKEIEFEGAVHNAVLVVQNFFSCDREQALGIVTDLMETRMREFEHVVSRQLPALCDELGLDAEARAALDGYVVELQNWMAGILNWHAGCHRYGGADLVRHHAVPAAVRPYACGPSVHSGTSGSLLPGQVT</sequence>
<dbReference type="InterPro" id="IPR034686">
    <property type="entry name" value="Terpene_cyclase-like_2"/>
</dbReference>
<evidence type="ECO:0000256" key="2">
    <source>
        <dbReference type="RuleBase" id="RU366034"/>
    </source>
</evidence>
<dbReference type="SFLD" id="SFLDS00005">
    <property type="entry name" value="Isoprenoid_Synthase_Type_I"/>
    <property type="match status" value="2"/>
</dbReference>
<organism evidence="3 4">
    <name type="scientific">Streptomyces mashuensis</name>
    <dbReference type="NCBI Taxonomy" id="33904"/>
    <lineage>
        <taxon>Bacteria</taxon>
        <taxon>Bacillati</taxon>
        <taxon>Actinomycetota</taxon>
        <taxon>Actinomycetes</taxon>
        <taxon>Kitasatosporales</taxon>
        <taxon>Streptomycetaceae</taxon>
        <taxon>Streptomyces</taxon>
    </lineage>
</organism>
<dbReference type="SFLD" id="SFLDG01020">
    <property type="entry name" value="Terpene_Cyclase_Like_2"/>
    <property type="match status" value="2"/>
</dbReference>
<evidence type="ECO:0000313" key="3">
    <source>
        <dbReference type="EMBL" id="GHF65259.1"/>
    </source>
</evidence>
<dbReference type="Pfam" id="PF19086">
    <property type="entry name" value="Terpene_syn_C_2"/>
    <property type="match status" value="2"/>
</dbReference>
<name>A0A919B936_9ACTN</name>
<proteinExistence type="inferred from homology"/>
<dbReference type="AlphaFoldDB" id="A0A919B936"/>
<dbReference type="EMBL" id="BNBD01000014">
    <property type="protein sequence ID" value="GHF65259.1"/>
    <property type="molecule type" value="Genomic_DNA"/>
</dbReference>
<keyword evidence="2" id="KW-0479">Metal-binding</keyword>
<accession>A0A919B936</accession>
<dbReference type="InterPro" id="IPR008949">
    <property type="entry name" value="Isoprenoid_synthase_dom_sf"/>
</dbReference>
<dbReference type="GO" id="GO:0010333">
    <property type="term" value="F:terpene synthase activity"/>
    <property type="evidence" value="ECO:0007669"/>
    <property type="project" value="InterPro"/>
</dbReference>
<evidence type="ECO:0000313" key="4">
    <source>
        <dbReference type="Proteomes" id="UP000638313"/>
    </source>
</evidence>
<dbReference type="PANTHER" id="PTHR35201:SF4">
    <property type="entry name" value="BETA-PINACENE SYNTHASE-RELATED"/>
    <property type="match status" value="1"/>
</dbReference>
<comment type="cofactor">
    <cofactor evidence="2">
        <name>Mg(2+)</name>
        <dbReference type="ChEBI" id="CHEBI:18420"/>
    </cofactor>
</comment>
<dbReference type="RefSeq" id="WP_190132274.1">
    <property type="nucleotide sequence ID" value="NZ_BNBD01000014.1"/>
</dbReference>
<keyword evidence="1 2" id="KW-0456">Lyase</keyword>
<dbReference type="SUPFAM" id="SSF48576">
    <property type="entry name" value="Terpenoid synthases"/>
    <property type="match status" value="2"/>
</dbReference>